<comment type="caution">
    <text evidence="1">The sequence shown here is derived from an EMBL/GenBank/DDBJ whole genome shotgun (WGS) entry which is preliminary data.</text>
</comment>
<evidence type="ECO:0000313" key="1">
    <source>
        <dbReference type="EMBL" id="GAA3575128.1"/>
    </source>
</evidence>
<organism evidence="1 2">
    <name type="scientific">Snuella lapsa</name>
    <dbReference type="NCBI Taxonomy" id="870481"/>
    <lineage>
        <taxon>Bacteria</taxon>
        <taxon>Pseudomonadati</taxon>
        <taxon>Bacteroidota</taxon>
        <taxon>Flavobacteriia</taxon>
        <taxon>Flavobacteriales</taxon>
        <taxon>Flavobacteriaceae</taxon>
        <taxon>Snuella</taxon>
    </lineage>
</organism>
<sequence>MISDYLDISVKTVEGHITRAFKFLMKRLEGRQDAYLFILFGLKGLVGNPKTNYSTYN</sequence>
<accession>A0ABP6Y125</accession>
<evidence type="ECO:0000313" key="2">
    <source>
        <dbReference type="Proteomes" id="UP001500954"/>
    </source>
</evidence>
<protein>
    <recommendedName>
        <fullName evidence="3">HTH luxR-type domain-containing protein</fullName>
    </recommendedName>
</protein>
<reference evidence="2" key="1">
    <citation type="journal article" date="2019" name="Int. J. Syst. Evol. Microbiol.">
        <title>The Global Catalogue of Microorganisms (GCM) 10K type strain sequencing project: providing services to taxonomists for standard genome sequencing and annotation.</title>
        <authorList>
            <consortium name="The Broad Institute Genomics Platform"/>
            <consortium name="The Broad Institute Genome Sequencing Center for Infectious Disease"/>
            <person name="Wu L."/>
            <person name="Ma J."/>
        </authorList>
    </citation>
    <scope>NUCLEOTIDE SEQUENCE [LARGE SCALE GENOMIC DNA]</scope>
    <source>
        <strain evidence="2">JCM 17111</strain>
    </source>
</reference>
<keyword evidence="2" id="KW-1185">Reference proteome</keyword>
<proteinExistence type="predicted"/>
<gene>
    <name evidence="1" type="ORF">GCM10022395_25240</name>
</gene>
<name>A0ABP6Y125_9FLAO</name>
<dbReference type="InterPro" id="IPR013324">
    <property type="entry name" value="RNA_pol_sigma_r3/r4-like"/>
</dbReference>
<evidence type="ECO:0008006" key="3">
    <source>
        <dbReference type="Google" id="ProtNLM"/>
    </source>
</evidence>
<dbReference type="SUPFAM" id="SSF88659">
    <property type="entry name" value="Sigma3 and sigma4 domains of RNA polymerase sigma factors"/>
    <property type="match status" value="1"/>
</dbReference>
<dbReference type="EMBL" id="BAABCY010000068">
    <property type="protein sequence ID" value="GAA3575128.1"/>
    <property type="molecule type" value="Genomic_DNA"/>
</dbReference>
<dbReference type="Proteomes" id="UP001500954">
    <property type="component" value="Unassembled WGS sequence"/>
</dbReference>